<evidence type="ECO:0000313" key="2">
    <source>
        <dbReference type="Proteomes" id="UP000593571"/>
    </source>
</evidence>
<protein>
    <submittedName>
        <fullName evidence="1">RalA binding protein 1</fullName>
    </submittedName>
</protein>
<dbReference type="Proteomes" id="UP000593571">
    <property type="component" value="Unassembled WGS sequence"/>
</dbReference>
<name>A0A7J8DK71_ROUAE</name>
<reference evidence="1 2" key="1">
    <citation type="journal article" date="2020" name="Nature">
        <title>Six reference-quality genomes reveal evolution of bat adaptations.</title>
        <authorList>
            <person name="Jebb D."/>
            <person name="Huang Z."/>
            <person name="Pippel M."/>
            <person name="Hughes G.M."/>
            <person name="Lavrichenko K."/>
            <person name="Devanna P."/>
            <person name="Winkler S."/>
            <person name="Jermiin L.S."/>
            <person name="Skirmuntt E.C."/>
            <person name="Katzourakis A."/>
            <person name="Burkitt-Gray L."/>
            <person name="Ray D.A."/>
            <person name="Sullivan K.A.M."/>
            <person name="Roscito J.G."/>
            <person name="Kirilenko B.M."/>
            <person name="Davalos L.M."/>
            <person name="Corthals A.P."/>
            <person name="Power M.L."/>
            <person name="Jones G."/>
            <person name="Ransome R.D."/>
            <person name="Dechmann D.K.N."/>
            <person name="Locatelli A.G."/>
            <person name="Puechmaille S.J."/>
            <person name="Fedrigo O."/>
            <person name="Jarvis E.D."/>
            <person name="Hiller M."/>
            <person name="Vernes S.C."/>
            <person name="Myers E.W."/>
            <person name="Teeling E.C."/>
        </authorList>
    </citation>
    <scope>NUCLEOTIDE SEQUENCE [LARGE SCALE GENOMIC DNA]</scope>
    <source>
        <strain evidence="1">MRouAeg1</strain>
        <tissue evidence="1">Muscle</tissue>
    </source>
</reference>
<comment type="caution">
    <text evidence="1">The sequence shown here is derived from an EMBL/GenBank/DDBJ whole genome shotgun (WGS) entry which is preliminary data.</text>
</comment>
<dbReference type="EMBL" id="JACASE010000012">
    <property type="protein sequence ID" value="KAF6423531.1"/>
    <property type="molecule type" value="Genomic_DNA"/>
</dbReference>
<keyword evidence="2" id="KW-1185">Reference proteome</keyword>
<organism evidence="1 2">
    <name type="scientific">Rousettus aegyptiacus</name>
    <name type="common">Egyptian fruit bat</name>
    <name type="synonym">Pteropus aegyptiacus</name>
    <dbReference type="NCBI Taxonomy" id="9407"/>
    <lineage>
        <taxon>Eukaryota</taxon>
        <taxon>Metazoa</taxon>
        <taxon>Chordata</taxon>
        <taxon>Craniata</taxon>
        <taxon>Vertebrata</taxon>
        <taxon>Euteleostomi</taxon>
        <taxon>Mammalia</taxon>
        <taxon>Eutheria</taxon>
        <taxon>Laurasiatheria</taxon>
        <taxon>Chiroptera</taxon>
        <taxon>Yinpterochiroptera</taxon>
        <taxon>Pteropodoidea</taxon>
        <taxon>Pteropodidae</taxon>
        <taxon>Rousettinae</taxon>
        <taxon>Rousettus</taxon>
    </lineage>
</organism>
<gene>
    <name evidence="1" type="ORF">HJG63_016362</name>
</gene>
<dbReference type="AlphaFoldDB" id="A0A7J8DK71"/>
<evidence type="ECO:0000313" key="1">
    <source>
        <dbReference type="EMBL" id="KAF6423531.1"/>
    </source>
</evidence>
<sequence>MMRKIMGRKRENLRKRKKGLKAMLPFRKIALEMKLKVLPK</sequence>
<accession>A0A7J8DK71</accession>
<proteinExistence type="predicted"/>